<keyword evidence="4" id="KW-1185">Reference proteome</keyword>
<dbReference type="OrthoDB" id="598283at2"/>
<evidence type="ECO:0000313" key="4">
    <source>
        <dbReference type="Proteomes" id="UP000221734"/>
    </source>
</evidence>
<evidence type="ECO:0000313" key="3">
    <source>
        <dbReference type="EMBL" id="SOH04902.1"/>
    </source>
</evidence>
<protein>
    <submittedName>
        <fullName evidence="2">Addiction module component</fullName>
    </submittedName>
</protein>
<dbReference type="Proteomes" id="UP000221734">
    <property type="component" value="Chromosome Kuenenia_stuttgartiensis_MBR1"/>
</dbReference>
<dbReference type="Proteomes" id="UP000501926">
    <property type="component" value="Chromosome"/>
</dbReference>
<dbReference type="Pfam" id="PF09720">
    <property type="entry name" value="Unstab_antitox"/>
    <property type="match status" value="1"/>
</dbReference>
<evidence type="ECO:0000313" key="5">
    <source>
        <dbReference type="Proteomes" id="UP000501926"/>
    </source>
</evidence>
<reference evidence="3" key="4">
    <citation type="submission" date="2017-10" db="EMBL/GenBank/DDBJ databases">
        <authorList>
            <person name="Banno H."/>
            <person name="Chua N.-H."/>
        </authorList>
    </citation>
    <scope>NUCLEOTIDE SEQUENCE [LARGE SCALE GENOMIC DNA]</scope>
    <source>
        <strain evidence="3">Kuenenia_mbr1_ru-nijmegen</strain>
    </source>
</reference>
<evidence type="ECO:0000313" key="1">
    <source>
        <dbReference type="EMBL" id="CAJ71495.1"/>
    </source>
</evidence>
<proteinExistence type="predicted"/>
<evidence type="ECO:0000313" key="2">
    <source>
        <dbReference type="EMBL" id="QII14021.1"/>
    </source>
</evidence>
<sequence length="74" mass="8666">MKIKDLIEEATSLPVEERAMVIDSLLKSLNPPELEIEKKWVSVAKRRLEELRSGKVKTIQGEEVFEKIWNKFLK</sequence>
<reference evidence="1" key="2">
    <citation type="submission" date="2006-01" db="EMBL/GenBank/DDBJ databases">
        <authorList>
            <person name="Genoscope"/>
        </authorList>
    </citation>
    <scope>NUCLEOTIDE SEQUENCE</scope>
</reference>
<dbReference type="EMBL" id="CP049055">
    <property type="protein sequence ID" value="QII14021.1"/>
    <property type="molecule type" value="Genomic_DNA"/>
</dbReference>
<reference evidence="2 5" key="5">
    <citation type="submission" date="2020-02" db="EMBL/GenBank/DDBJ databases">
        <title>Newly sequenced genome of strain CSTR1 showed variability in Candidatus Kuenenia stuttgartiensis genomes.</title>
        <authorList>
            <person name="Ding C."/>
            <person name="Adrian L."/>
        </authorList>
    </citation>
    <scope>NUCLEOTIDE SEQUENCE [LARGE SCALE GENOMIC DNA]</scope>
    <source>
        <strain evidence="2 5">CSTR1</strain>
    </source>
</reference>
<reference evidence="4" key="3">
    <citation type="submission" date="2017-10" db="EMBL/GenBank/DDBJ databases">
        <authorList>
            <person name="Frank J."/>
        </authorList>
    </citation>
    <scope>NUCLEOTIDE SEQUENCE [LARGE SCALE GENOMIC DNA]</scope>
</reference>
<accession>Q1PW91</accession>
<dbReference type="RefSeq" id="WP_099325565.1">
    <property type="nucleotide sequence ID" value="NZ_CP049055.1"/>
</dbReference>
<organism evidence="1">
    <name type="scientific">Kuenenia stuttgartiensis</name>
    <dbReference type="NCBI Taxonomy" id="174633"/>
    <lineage>
        <taxon>Bacteria</taxon>
        <taxon>Pseudomonadati</taxon>
        <taxon>Planctomycetota</taxon>
        <taxon>Candidatus Brocadiia</taxon>
        <taxon>Candidatus Brocadiales</taxon>
        <taxon>Candidatus Brocadiaceae</taxon>
        <taxon>Candidatus Kuenenia</taxon>
    </lineage>
</organism>
<dbReference type="AlphaFoldDB" id="Q1PW91"/>
<gene>
    <name evidence="2" type="ORF">KsCSTR_46430</name>
    <name evidence="3" type="ORF">KSMBR1_2414</name>
    <name evidence="1" type="ORF">kustc0750</name>
</gene>
<name>Q1PW91_KUEST</name>
<dbReference type="EMBL" id="CT573073">
    <property type="protein sequence ID" value="CAJ71495.1"/>
    <property type="molecule type" value="Genomic_DNA"/>
</dbReference>
<reference evidence="1" key="1">
    <citation type="journal article" date="2006" name="Nature">
        <title>Deciphering the evolution and metabolism of an anammox bacterium from a community genome.</title>
        <authorList>
            <person name="Strous M."/>
            <person name="Pelletier E."/>
            <person name="Mangenot S."/>
            <person name="Rattei T."/>
            <person name="Lehner A."/>
            <person name="Taylor M.W."/>
            <person name="Horn M."/>
            <person name="Daims H."/>
            <person name="Bartol-Mavel D."/>
            <person name="Wincker P."/>
            <person name="Barbe V."/>
            <person name="Fonknechten N."/>
            <person name="Vallenet D."/>
            <person name="Segurens B."/>
            <person name="Schenowitz-Truong C."/>
            <person name="Medigue C."/>
            <person name="Collingro A."/>
            <person name="Snel B."/>
            <person name="Dutilh B.E."/>
            <person name="OpDenCamp H.J.M."/>
            <person name="vanDerDrift C."/>
            <person name="Cirpus I."/>
            <person name="vanDePas-Schoonen K.T."/>
            <person name="Harhangi H.R."/>
            <person name="vanNiftrik L."/>
            <person name="Schmid M."/>
            <person name="Keltjens J."/>
            <person name="vanDeVossenberg J."/>
            <person name="Kartal B."/>
            <person name="Meier H."/>
            <person name="Frishman D."/>
            <person name="Huynen M.A."/>
            <person name="Mewes H."/>
            <person name="Weissenbach J."/>
            <person name="Jetten M.S.M."/>
            <person name="Wagner M."/>
            <person name="LePaslier D."/>
        </authorList>
    </citation>
    <scope>NUCLEOTIDE SEQUENCE</scope>
</reference>
<dbReference type="KEGG" id="kst:KSMBR1_2414"/>
<dbReference type="EMBL" id="LT934425">
    <property type="protein sequence ID" value="SOH04902.1"/>
    <property type="molecule type" value="Genomic_DNA"/>
</dbReference>
<dbReference type="InterPro" id="IPR013406">
    <property type="entry name" value="CHP02574_addiction_mod"/>
</dbReference>